<comment type="subcellular location">
    <subcellularLocation>
        <location evidence="1">Membrane</location>
        <topology evidence="1">Multi-pass membrane protein</topology>
    </subcellularLocation>
</comment>
<dbReference type="RefSeq" id="WP_037617861.1">
    <property type="nucleotide sequence ID" value="NZ_JPEN01000099.1"/>
</dbReference>
<keyword evidence="2 5" id="KW-0812">Transmembrane</keyword>
<evidence type="ECO:0000256" key="3">
    <source>
        <dbReference type="ARBA" id="ARBA00022989"/>
    </source>
</evidence>
<evidence type="ECO:0000313" key="7">
    <source>
        <dbReference type="Proteomes" id="UP000030019"/>
    </source>
</evidence>
<feature type="transmembrane region" description="Helical" evidence="5">
    <location>
        <begin position="79"/>
        <end position="100"/>
    </location>
</feature>
<dbReference type="Pfam" id="PF02674">
    <property type="entry name" value="Colicin_V"/>
    <property type="match status" value="1"/>
</dbReference>
<feature type="transmembrane region" description="Helical" evidence="5">
    <location>
        <begin position="23"/>
        <end position="43"/>
    </location>
</feature>
<evidence type="ECO:0000313" key="6">
    <source>
        <dbReference type="EMBL" id="KGM36497.1"/>
    </source>
</evidence>
<sequence>MFSVIILLVLAWSFYIGYSRGIVLQGFYTASALVAMLIASYFYKGVAKAISLWIPYASATQGSSTYFFPNSQLFHLDKVFYAGLAYLFVFTIVYVFARFIGIFVNLVPYPNKLDTPRYNVISGAIAAFITLFGIEMCLTILATMPLAEVQERLNSSALIRFIINYTPITSSVLKHFWVTNVIG</sequence>
<feature type="transmembrane region" description="Helical" evidence="5">
    <location>
        <begin position="120"/>
        <end position="142"/>
    </location>
</feature>
<comment type="caution">
    <text evidence="6">The sequence shown here is derived from an EMBL/GenBank/DDBJ whole genome shotgun (WGS) entry which is preliminary data.</text>
</comment>
<accession>A0A0A0DHP9</accession>
<evidence type="ECO:0000256" key="2">
    <source>
        <dbReference type="ARBA" id="ARBA00022692"/>
    </source>
</evidence>
<keyword evidence="4 5" id="KW-0472">Membrane</keyword>
<keyword evidence="7" id="KW-1185">Reference proteome</keyword>
<evidence type="ECO:0000256" key="4">
    <source>
        <dbReference type="ARBA" id="ARBA00023136"/>
    </source>
</evidence>
<dbReference type="AlphaFoldDB" id="A0A0A0DHP9"/>
<protein>
    <submittedName>
        <fullName evidence="6">Colicin V production protein</fullName>
    </submittedName>
</protein>
<dbReference type="GO" id="GO:0016020">
    <property type="term" value="C:membrane"/>
    <property type="evidence" value="ECO:0007669"/>
    <property type="project" value="UniProtKB-SubCell"/>
</dbReference>
<gene>
    <name evidence="6" type="ORF">SSIN_1710</name>
</gene>
<dbReference type="PATRIC" id="fig|176090.4.peg.1657"/>
<dbReference type="InterPro" id="IPR003825">
    <property type="entry name" value="Colicin-V_CvpA"/>
</dbReference>
<evidence type="ECO:0000256" key="1">
    <source>
        <dbReference type="ARBA" id="ARBA00004141"/>
    </source>
</evidence>
<dbReference type="PANTHER" id="PTHR37306">
    <property type="entry name" value="COLICIN V PRODUCTION PROTEIN"/>
    <property type="match status" value="1"/>
</dbReference>
<reference evidence="6 7" key="1">
    <citation type="submission" date="2014-06" db="EMBL/GenBank/DDBJ databases">
        <authorList>
            <person name="Teng J.L."/>
            <person name="Huang Y."/>
            <person name="Tse H."/>
            <person name="Lau S.K."/>
            <person name="Woo P.C."/>
        </authorList>
    </citation>
    <scope>NUCLEOTIDE SEQUENCE [LARGE SCALE GENOMIC DNA]</scope>
    <source>
        <strain evidence="6 7">HKU4</strain>
    </source>
</reference>
<keyword evidence="3 5" id="KW-1133">Transmembrane helix</keyword>
<evidence type="ECO:0000256" key="5">
    <source>
        <dbReference type="SAM" id="Phobius"/>
    </source>
</evidence>
<proteinExistence type="predicted"/>
<dbReference type="eggNOG" id="COG1286">
    <property type="taxonomic scope" value="Bacteria"/>
</dbReference>
<dbReference type="STRING" id="176090.SSIN_1710"/>
<name>A0A0A0DHP9_9STRE</name>
<dbReference type="EMBL" id="JPEN01000099">
    <property type="protein sequence ID" value="KGM36497.1"/>
    <property type="molecule type" value="Genomic_DNA"/>
</dbReference>
<dbReference type="GO" id="GO:0009403">
    <property type="term" value="P:toxin biosynthetic process"/>
    <property type="evidence" value="ECO:0007669"/>
    <property type="project" value="InterPro"/>
</dbReference>
<dbReference type="Proteomes" id="UP000030019">
    <property type="component" value="Unassembled WGS sequence"/>
</dbReference>
<organism evidence="6 7">
    <name type="scientific">Streptococcus sinensis</name>
    <dbReference type="NCBI Taxonomy" id="176090"/>
    <lineage>
        <taxon>Bacteria</taxon>
        <taxon>Bacillati</taxon>
        <taxon>Bacillota</taxon>
        <taxon>Bacilli</taxon>
        <taxon>Lactobacillales</taxon>
        <taxon>Streptococcaceae</taxon>
        <taxon>Streptococcus</taxon>
    </lineage>
</organism>
<dbReference type="PANTHER" id="PTHR37306:SF1">
    <property type="entry name" value="COLICIN V PRODUCTION PROTEIN"/>
    <property type="match status" value="1"/>
</dbReference>